<gene>
    <name evidence="2" type="ORF">J3R73_001904</name>
</gene>
<evidence type="ECO:0000256" key="1">
    <source>
        <dbReference type="SAM" id="MobiDB-lite"/>
    </source>
</evidence>
<sequence>MKNLIGHFEIQEGMADCRPAAGSDKVHIIYKIYQQNGYVNPHLPETGDLPGPDGTARFFRRPSAAGRVGR</sequence>
<reference evidence="2 3" key="1">
    <citation type="submission" date="2023-07" db="EMBL/GenBank/DDBJ databases">
        <title>Genomic Encyclopedia of Type Strains, Phase IV (KMG-IV): sequencing the most valuable type-strain genomes for metagenomic binning, comparative biology and taxonomic classification.</title>
        <authorList>
            <person name="Goeker M."/>
        </authorList>
    </citation>
    <scope>NUCLEOTIDE SEQUENCE [LARGE SCALE GENOMIC DNA]</scope>
    <source>
        <strain evidence="2 3">DSM 5896</strain>
    </source>
</reference>
<comment type="caution">
    <text evidence="2">The sequence shown here is derived from an EMBL/GenBank/DDBJ whole genome shotgun (WGS) entry which is preliminary data.</text>
</comment>
<keyword evidence="3" id="KW-1185">Reference proteome</keyword>
<proteinExistence type="predicted"/>
<feature type="region of interest" description="Disordered" evidence="1">
    <location>
        <begin position="45"/>
        <end position="70"/>
    </location>
</feature>
<organism evidence="2 3">
    <name type="scientific">Labrys monachus</name>
    <dbReference type="NCBI Taxonomy" id="217067"/>
    <lineage>
        <taxon>Bacteria</taxon>
        <taxon>Pseudomonadati</taxon>
        <taxon>Pseudomonadota</taxon>
        <taxon>Alphaproteobacteria</taxon>
        <taxon>Hyphomicrobiales</taxon>
        <taxon>Xanthobacteraceae</taxon>
        <taxon>Labrys</taxon>
    </lineage>
</organism>
<accession>A0ABU0FBW6</accession>
<dbReference type="EMBL" id="JAUSVK010000001">
    <property type="protein sequence ID" value="MDQ0392112.1"/>
    <property type="molecule type" value="Genomic_DNA"/>
</dbReference>
<protein>
    <submittedName>
        <fullName evidence="2">Uncharacterized protein</fullName>
    </submittedName>
</protein>
<evidence type="ECO:0000313" key="2">
    <source>
        <dbReference type="EMBL" id="MDQ0392112.1"/>
    </source>
</evidence>
<dbReference type="Proteomes" id="UP001237448">
    <property type="component" value="Unassembled WGS sequence"/>
</dbReference>
<dbReference type="RefSeq" id="WP_307425495.1">
    <property type="nucleotide sequence ID" value="NZ_JAUSVK010000001.1"/>
</dbReference>
<name>A0ABU0FBW6_9HYPH</name>
<evidence type="ECO:0000313" key="3">
    <source>
        <dbReference type="Proteomes" id="UP001237448"/>
    </source>
</evidence>